<name>A0A4W5MBE4_9TELE</name>
<feature type="transmembrane region" description="Helical" evidence="9">
    <location>
        <begin position="196"/>
        <end position="218"/>
    </location>
</feature>
<dbReference type="GO" id="GO:0051607">
    <property type="term" value="P:defense response to virus"/>
    <property type="evidence" value="ECO:0007669"/>
    <property type="project" value="TreeGrafter"/>
</dbReference>
<dbReference type="PANTHER" id="PTHR15186:SF9">
    <property type="entry name" value="BCL-2_ADENOVIRUS E1B 19KD INTERACTION PROTEIN XR"/>
    <property type="match status" value="1"/>
</dbReference>
<proteinExistence type="inferred from homology"/>
<dbReference type="Ensembl" id="ENSHHUT00000036587.1">
    <property type="protein sequence ID" value="ENSHHUP00000035173.1"/>
    <property type="gene ID" value="ENSHHUG00000022143.1"/>
</dbReference>
<dbReference type="AlphaFoldDB" id="A0A4W5MBE4"/>
<comment type="similarity">
    <text evidence="3">Belongs to the NIP3 family.</text>
</comment>
<evidence type="ECO:0000256" key="7">
    <source>
        <dbReference type="ARBA" id="ARBA00023128"/>
    </source>
</evidence>
<evidence type="ECO:0000256" key="2">
    <source>
        <dbReference type="ARBA" id="ARBA00004325"/>
    </source>
</evidence>
<organism evidence="10 11">
    <name type="scientific">Hucho hucho</name>
    <name type="common">huchen</name>
    <dbReference type="NCBI Taxonomy" id="62062"/>
    <lineage>
        <taxon>Eukaryota</taxon>
        <taxon>Metazoa</taxon>
        <taxon>Chordata</taxon>
        <taxon>Craniata</taxon>
        <taxon>Vertebrata</taxon>
        <taxon>Euteleostomi</taxon>
        <taxon>Actinopterygii</taxon>
        <taxon>Neopterygii</taxon>
        <taxon>Teleostei</taxon>
        <taxon>Protacanthopterygii</taxon>
        <taxon>Salmoniformes</taxon>
        <taxon>Salmonidae</taxon>
        <taxon>Salmoninae</taxon>
        <taxon>Hucho</taxon>
    </lineage>
</organism>
<evidence type="ECO:0000256" key="8">
    <source>
        <dbReference type="ARBA" id="ARBA00023136"/>
    </source>
</evidence>
<keyword evidence="7" id="KW-0496">Mitochondrion</keyword>
<dbReference type="GeneTree" id="ENSGT00390000013415"/>
<reference evidence="10" key="2">
    <citation type="submission" date="2025-08" db="UniProtKB">
        <authorList>
            <consortium name="Ensembl"/>
        </authorList>
    </citation>
    <scope>IDENTIFICATION</scope>
</reference>
<reference evidence="10" key="3">
    <citation type="submission" date="2025-09" db="UniProtKB">
        <authorList>
            <consortium name="Ensembl"/>
        </authorList>
    </citation>
    <scope>IDENTIFICATION</scope>
</reference>
<dbReference type="GO" id="GO:0042802">
    <property type="term" value="F:identical protein binding"/>
    <property type="evidence" value="ECO:0007669"/>
    <property type="project" value="UniProtKB-ARBA"/>
</dbReference>
<evidence type="ECO:0000313" key="11">
    <source>
        <dbReference type="Proteomes" id="UP000314982"/>
    </source>
</evidence>
<feature type="transmembrane region" description="Helical" evidence="9">
    <location>
        <begin position="73"/>
        <end position="98"/>
    </location>
</feature>
<dbReference type="Proteomes" id="UP000314982">
    <property type="component" value="Unassembled WGS sequence"/>
</dbReference>
<accession>A0A4W5MBE4</accession>
<sequence>MSGSSTPEDGLYGSWVELEELISAVSSRDSLTGQQQDTASWALQGELERILLEAQLECERSKDRSVPYTNKNLSPPLCVCVCVCALVCVCIHGCVLLLRSPVDLLSLFSPPLVVTPPQTTASPPHSEGSSSTDCVTIQSEEEGERRLISEWVWDWSSRPENLPPKEFVFQHQKQQSGSLSVRKSEVMKRGLFSSDVLMILIPSLLASHLLTLGVGIYIGKRLAASTTSTL</sequence>
<keyword evidence="4 9" id="KW-0812">Transmembrane</keyword>
<dbReference type="STRING" id="62062.ENSHHUP00000035173"/>
<evidence type="ECO:0000256" key="5">
    <source>
        <dbReference type="ARBA" id="ARBA00022703"/>
    </source>
</evidence>
<dbReference type="GO" id="GO:0005741">
    <property type="term" value="C:mitochondrial outer membrane"/>
    <property type="evidence" value="ECO:0007669"/>
    <property type="project" value="TreeGrafter"/>
</dbReference>
<dbReference type="PANTHER" id="PTHR15186">
    <property type="entry name" value="RE48077P"/>
    <property type="match status" value="1"/>
</dbReference>
<keyword evidence="11" id="KW-1185">Reference proteome</keyword>
<dbReference type="GO" id="GO:0005635">
    <property type="term" value="C:nuclear envelope"/>
    <property type="evidence" value="ECO:0007669"/>
    <property type="project" value="TreeGrafter"/>
</dbReference>
<comment type="subcellular location">
    <subcellularLocation>
        <location evidence="1">Membrane</location>
        <topology evidence="1">Single-pass membrane protein</topology>
    </subcellularLocation>
    <subcellularLocation>
        <location evidence="2">Mitochondrion membrane</location>
    </subcellularLocation>
</comment>
<protein>
    <submittedName>
        <fullName evidence="10">Zgc:73226</fullName>
    </submittedName>
</protein>
<dbReference type="Gene3D" id="6.10.250.1020">
    <property type="match status" value="1"/>
</dbReference>
<evidence type="ECO:0000256" key="1">
    <source>
        <dbReference type="ARBA" id="ARBA00004167"/>
    </source>
</evidence>
<dbReference type="GO" id="GO:0043065">
    <property type="term" value="P:positive regulation of apoptotic process"/>
    <property type="evidence" value="ECO:0007669"/>
    <property type="project" value="InterPro"/>
</dbReference>
<keyword evidence="5" id="KW-0053">Apoptosis</keyword>
<evidence type="ECO:0000256" key="9">
    <source>
        <dbReference type="SAM" id="Phobius"/>
    </source>
</evidence>
<evidence type="ECO:0000256" key="3">
    <source>
        <dbReference type="ARBA" id="ARBA00007710"/>
    </source>
</evidence>
<reference evidence="11" key="1">
    <citation type="submission" date="2018-06" db="EMBL/GenBank/DDBJ databases">
        <title>Genome assembly of Danube salmon.</title>
        <authorList>
            <person name="Macqueen D.J."/>
            <person name="Gundappa M.K."/>
        </authorList>
    </citation>
    <scope>NUCLEOTIDE SEQUENCE [LARGE SCALE GENOMIC DNA]</scope>
</reference>
<dbReference type="Pfam" id="PF06553">
    <property type="entry name" value="BNIP3"/>
    <property type="match status" value="1"/>
</dbReference>
<dbReference type="InterPro" id="IPR010548">
    <property type="entry name" value="BNIP3"/>
</dbReference>
<evidence type="ECO:0000256" key="4">
    <source>
        <dbReference type="ARBA" id="ARBA00022692"/>
    </source>
</evidence>
<dbReference type="GO" id="GO:0097345">
    <property type="term" value="P:mitochondrial outer membrane permeabilization"/>
    <property type="evidence" value="ECO:0007669"/>
    <property type="project" value="TreeGrafter"/>
</dbReference>
<dbReference type="GO" id="GO:0005783">
    <property type="term" value="C:endoplasmic reticulum"/>
    <property type="evidence" value="ECO:0007669"/>
    <property type="project" value="TreeGrafter"/>
</dbReference>
<evidence type="ECO:0000256" key="6">
    <source>
        <dbReference type="ARBA" id="ARBA00022989"/>
    </source>
</evidence>
<evidence type="ECO:0000313" key="10">
    <source>
        <dbReference type="Ensembl" id="ENSHHUP00000035173.1"/>
    </source>
</evidence>
<keyword evidence="8 9" id="KW-0472">Membrane</keyword>
<keyword evidence="6 9" id="KW-1133">Transmembrane helix</keyword>